<reference evidence="9 10" key="1">
    <citation type="submission" date="2024-05" db="EMBL/GenBank/DDBJ databases">
        <authorList>
            <person name="Wallberg A."/>
        </authorList>
    </citation>
    <scope>NUCLEOTIDE SEQUENCE [LARGE SCALE GENOMIC DNA]</scope>
</reference>
<dbReference type="GO" id="GO:0046872">
    <property type="term" value="F:metal ion binding"/>
    <property type="evidence" value="ECO:0007669"/>
    <property type="project" value="UniProtKB-KW"/>
</dbReference>
<dbReference type="SMART" id="SM00159">
    <property type="entry name" value="PTX"/>
    <property type="match status" value="1"/>
</dbReference>
<evidence type="ECO:0000256" key="4">
    <source>
        <dbReference type="ARBA" id="ARBA00023180"/>
    </source>
</evidence>
<dbReference type="GO" id="GO:0005576">
    <property type="term" value="C:extracellular region"/>
    <property type="evidence" value="ECO:0007669"/>
    <property type="project" value="UniProtKB-SubCell"/>
</dbReference>
<dbReference type="Proteomes" id="UP001497623">
    <property type="component" value="Unassembled WGS sequence"/>
</dbReference>
<dbReference type="PANTHER" id="PTHR19277:SF161">
    <property type="entry name" value="LAMININ G DOMAIN-CONTAINING PROTEIN"/>
    <property type="match status" value="1"/>
</dbReference>
<keyword evidence="7" id="KW-0812">Transmembrane</keyword>
<dbReference type="Gene3D" id="2.60.120.200">
    <property type="match status" value="1"/>
</dbReference>
<keyword evidence="3" id="KW-1015">Disulfide bond</keyword>
<evidence type="ECO:0000256" key="2">
    <source>
        <dbReference type="ARBA" id="ARBA00022837"/>
    </source>
</evidence>
<gene>
    <name evidence="9" type="ORF">MNOR_LOCUS20571</name>
</gene>
<sequence length="220" mass="24698">EAEVMILNWKCLLGLVILLFIPKKIKGRRIPIVEFQVSGTASTASWLLYNNTVPNMTAFSVCLRTKLIQDRDINVVMSYAVENSDNELYIGLKFSSQVLAFGCCNFTVDLEIPFKIILHQWLSFCLTIDLSKLVYTLLSTDQDESKSFESSSINKDLQVQGGGLLYIGQEQDAYGGSFNPKQSLRGHVADYVMINGLIKETDMLKFIGCDNLLLSEDIVF</sequence>
<dbReference type="PRINTS" id="PR00895">
    <property type="entry name" value="PENTAXIN"/>
</dbReference>
<accession>A0AAV2R3Z4</accession>
<evidence type="ECO:0000256" key="6">
    <source>
        <dbReference type="RuleBase" id="RU362112"/>
    </source>
</evidence>
<dbReference type="InterPro" id="IPR013320">
    <property type="entry name" value="ConA-like_dom_sf"/>
</dbReference>
<feature type="non-terminal residue" evidence="9">
    <location>
        <position position="1"/>
    </location>
</feature>
<dbReference type="PROSITE" id="PS51828">
    <property type="entry name" value="PTX_2"/>
    <property type="match status" value="1"/>
</dbReference>
<dbReference type="InterPro" id="IPR051360">
    <property type="entry name" value="Neuronal_Pentraxin_Related"/>
</dbReference>
<comment type="caution">
    <text evidence="9">The sequence shown here is derived from an EMBL/GenBank/DDBJ whole genome shotgun (WGS) entry which is preliminary data.</text>
</comment>
<organism evidence="9 10">
    <name type="scientific">Meganyctiphanes norvegica</name>
    <name type="common">Northern krill</name>
    <name type="synonym">Thysanopoda norvegica</name>
    <dbReference type="NCBI Taxonomy" id="48144"/>
    <lineage>
        <taxon>Eukaryota</taxon>
        <taxon>Metazoa</taxon>
        <taxon>Ecdysozoa</taxon>
        <taxon>Arthropoda</taxon>
        <taxon>Crustacea</taxon>
        <taxon>Multicrustacea</taxon>
        <taxon>Malacostraca</taxon>
        <taxon>Eumalacostraca</taxon>
        <taxon>Eucarida</taxon>
        <taxon>Euphausiacea</taxon>
        <taxon>Euphausiidae</taxon>
        <taxon>Meganyctiphanes</taxon>
    </lineage>
</organism>
<keyword evidence="7" id="KW-0472">Membrane</keyword>
<dbReference type="PANTHER" id="PTHR19277">
    <property type="entry name" value="PENTRAXIN"/>
    <property type="match status" value="1"/>
</dbReference>
<dbReference type="AlphaFoldDB" id="A0AAV2R3Z4"/>
<comment type="similarity">
    <text evidence="6">Belongs to the pentraxin family.</text>
</comment>
<feature type="domain" description="Pentraxin (PTX)" evidence="8">
    <location>
        <begin position="29"/>
        <end position="220"/>
    </location>
</feature>
<keyword evidence="4" id="KW-0325">Glycoprotein</keyword>
<comment type="cofactor">
    <cofactor evidence="6">
        <name>Ca(2+)</name>
        <dbReference type="ChEBI" id="CHEBI:29108"/>
    </cofactor>
    <text evidence="6">Binds 2 calcium ions per subunit.</text>
</comment>
<comment type="caution">
    <text evidence="5">Lacks conserved residue(s) required for the propagation of feature annotation.</text>
</comment>
<dbReference type="InterPro" id="IPR001759">
    <property type="entry name" value="PTX_dom"/>
</dbReference>
<protein>
    <recommendedName>
        <fullName evidence="6">Pentraxin family member</fullName>
    </recommendedName>
</protein>
<dbReference type="Pfam" id="PF00354">
    <property type="entry name" value="Pentaxin"/>
    <property type="match status" value="1"/>
</dbReference>
<dbReference type="SUPFAM" id="SSF49899">
    <property type="entry name" value="Concanavalin A-like lectins/glucanases"/>
    <property type="match status" value="1"/>
</dbReference>
<evidence type="ECO:0000259" key="8">
    <source>
        <dbReference type="PROSITE" id="PS51828"/>
    </source>
</evidence>
<evidence type="ECO:0000256" key="5">
    <source>
        <dbReference type="PROSITE-ProRule" id="PRU01172"/>
    </source>
</evidence>
<evidence type="ECO:0000313" key="9">
    <source>
        <dbReference type="EMBL" id="CAL4115009.1"/>
    </source>
</evidence>
<keyword evidence="1 6" id="KW-0479">Metal-binding</keyword>
<name>A0AAV2R3Z4_MEGNR</name>
<comment type="subunit">
    <text evidence="6">Homopentamer. Pentaxin (or pentraxin) have a discoid arrangement of 5 non-covalently bound subunits.</text>
</comment>
<evidence type="ECO:0000256" key="3">
    <source>
        <dbReference type="ARBA" id="ARBA00023157"/>
    </source>
</evidence>
<feature type="transmembrane region" description="Helical" evidence="7">
    <location>
        <begin position="6"/>
        <end position="22"/>
    </location>
</feature>
<evidence type="ECO:0000313" key="10">
    <source>
        <dbReference type="Proteomes" id="UP001497623"/>
    </source>
</evidence>
<evidence type="ECO:0000256" key="7">
    <source>
        <dbReference type="SAM" id="Phobius"/>
    </source>
</evidence>
<keyword evidence="2 6" id="KW-0106">Calcium</keyword>
<evidence type="ECO:0000256" key="1">
    <source>
        <dbReference type="ARBA" id="ARBA00022723"/>
    </source>
</evidence>
<proteinExistence type="inferred from homology"/>
<feature type="non-terminal residue" evidence="9">
    <location>
        <position position="220"/>
    </location>
</feature>
<comment type="subcellular location">
    <subcellularLocation>
        <location evidence="6">Secreted</location>
    </subcellularLocation>
</comment>
<keyword evidence="10" id="KW-1185">Reference proteome</keyword>
<keyword evidence="7" id="KW-1133">Transmembrane helix</keyword>
<dbReference type="EMBL" id="CAXKWB010015986">
    <property type="protein sequence ID" value="CAL4115009.1"/>
    <property type="molecule type" value="Genomic_DNA"/>
</dbReference>